<dbReference type="Pfam" id="PF21070">
    <property type="entry name" value="IcmF_helical"/>
    <property type="match status" value="1"/>
</dbReference>
<dbReference type="Pfam" id="PF06744">
    <property type="entry name" value="IcmF_C"/>
    <property type="match status" value="1"/>
</dbReference>
<dbReference type="AlphaFoldDB" id="A0A377ZVC9"/>
<dbReference type="EMBL" id="UGLW01000003">
    <property type="protein sequence ID" value="STU84381.1"/>
    <property type="molecule type" value="Genomic_DNA"/>
</dbReference>
<dbReference type="InterPro" id="IPR010623">
    <property type="entry name" value="IcmF_C"/>
</dbReference>
<sequence length="180" mass="19908">MSCIKKAVQWVPDKVNSHGLVFNPAFLRAINQLSQLSDILFTDGSQGISFELQARPAPEVVETQLTIDGQKLRYFNQMADWQTFRWPGETYKPGTLLTWTTVNAGTRLFGDYSGTWGFIRWLEQGKTPSAGSQPVDDELLRSGWPHPAVGIALPAWERPAGASDAARIDPAGSDFHCRCG</sequence>
<evidence type="ECO:0000259" key="1">
    <source>
        <dbReference type="Pfam" id="PF06744"/>
    </source>
</evidence>
<proteinExistence type="predicted"/>
<dbReference type="InterPro" id="IPR053156">
    <property type="entry name" value="T6SS_TssM-like"/>
</dbReference>
<dbReference type="InterPro" id="IPR048677">
    <property type="entry name" value="TssM1_hel"/>
</dbReference>
<feature type="domain" description="Type VI secretion system IcmF C-terminal" evidence="1">
    <location>
        <begin position="50"/>
        <end position="129"/>
    </location>
</feature>
<protein>
    <submittedName>
        <fullName evidence="3">Type VI secretion protein VasK</fullName>
    </submittedName>
</protein>
<dbReference type="Proteomes" id="UP000254487">
    <property type="component" value="Unassembled WGS sequence"/>
</dbReference>
<name>A0A377ZVC9_KLEPO</name>
<evidence type="ECO:0000313" key="3">
    <source>
        <dbReference type="EMBL" id="STU84381.1"/>
    </source>
</evidence>
<gene>
    <name evidence="3" type="ORF">NCTC10313_04037</name>
</gene>
<evidence type="ECO:0000313" key="4">
    <source>
        <dbReference type="Proteomes" id="UP000254487"/>
    </source>
</evidence>
<dbReference type="PANTHER" id="PTHR36153">
    <property type="entry name" value="INNER MEMBRANE PROTEIN-RELATED"/>
    <property type="match status" value="1"/>
</dbReference>
<accession>A0A377ZVC9</accession>
<reference evidence="3 4" key="1">
    <citation type="submission" date="2018-06" db="EMBL/GenBank/DDBJ databases">
        <authorList>
            <consortium name="Pathogen Informatics"/>
            <person name="Doyle S."/>
        </authorList>
    </citation>
    <scope>NUCLEOTIDE SEQUENCE [LARGE SCALE GENOMIC DNA]</scope>
    <source>
        <strain evidence="3 4">NCTC10313</strain>
    </source>
</reference>
<feature type="domain" description="Type VI secretion system component TssM1 helical" evidence="2">
    <location>
        <begin position="6"/>
        <end position="45"/>
    </location>
</feature>
<organism evidence="3 4">
    <name type="scientific">Klebsiella pneumoniae subsp. ozaenae</name>
    <dbReference type="NCBI Taxonomy" id="574"/>
    <lineage>
        <taxon>Bacteria</taxon>
        <taxon>Pseudomonadati</taxon>
        <taxon>Pseudomonadota</taxon>
        <taxon>Gammaproteobacteria</taxon>
        <taxon>Enterobacterales</taxon>
        <taxon>Enterobacteriaceae</taxon>
        <taxon>Klebsiella/Raoultella group</taxon>
        <taxon>Klebsiella</taxon>
        <taxon>Klebsiella pneumoniae complex</taxon>
    </lineage>
</organism>
<evidence type="ECO:0000259" key="2">
    <source>
        <dbReference type="Pfam" id="PF21070"/>
    </source>
</evidence>
<dbReference type="PANTHER" id="PTHR36153:SF1">
    <property type="entry name" value="TYPE VI SECRETION SYSTEM COMPONENT TSSM1"/>
    <property type="match status" value="1"/>
</dbReference>